<dbReference type="AlphaFoldDB" id="K0N9Y2"/>
<dbReference type="RefSeq" id="WP_014958105.1">
    <property type="nucleotide sequence ID" value="NC_018645.1"/>
</dbReference>
<accession>K0N9Y2</accession>
<dbReference type="OrthoDB" id="9121874at2"/>
<proteinExistence type="predicted"/>
<protein>
    <submittedName>
        <fullName evidence="2">Predicted transposase</fullName>
    </submittedName>
</protein>
<feature type="domain" description="DUF4277" evidence="1">
    <location>
        <begin position="3"/>
        <end position="110"/>
    </location>
</feature>
<dbReference type="Pfam" id="PF14104">
    <property type="entry name" value="DUF4277"/>
    <property type="match status" value="1"/>
</dbReference>
<dbReference type="Proteomes" id="UP000007347">
    <property type="component" value="Chromosome"/>
</dbReference>
<organism evidence="2 3">
    <name type="scientific">Desulfobacula toluolica (strain DSM 7467 / Tol2)</name>
    <dbReference type="NCBI Taxonomy" id="651182"/>
    <lineage>
        <taxon>Bacteria</taxon>
        <taxon>Pseudomonadati</taxon>
        <taxon>Thermodesulfobacteriota</taxon>
        <taxon>Desulfobacteria</taxon>
        <taxon>Desulfobacterales</taxon>
        <taxon>Desulfobacteraceae</taxon>
        <taxon>Desulfobacula</taxon>
    </lineage>
</organism>
<reference evidence="2 3" key="1">
    <citation type="journal article" date="2013" name="Environ. Microbiol.">
        <title>Complete genome, catabolic sub-proteomes and key-metabolites of Desulfobacula toluolica Tol2, a marine, aromatic compound-degrading, sulfate-reducing bacterium.</title>
        <authorList>
            <person name="Wohlbrand L."/>
            <person name="Jacob J.H."/>
            <person name="Kube M."/>
            <person name="Mussmann M."/>
            <person name="Jarling R."/>
            <person name="Beck A."/>
            <person name="Amann R."/>
            <person name="Wilkes H."/>
            <person name="Reinhardt R."/>
            <person name="Rabus R."/>
        </authorList>
    </citation>
    <scope>NUCLEOTIDE SEQUENCE [LARGE SCALE GENOMIC DNA]</scope>
    <source>
        <strain evidence="3">DSM 7467 / Tol2</strain>
    </source>
</reference>
<dbReference type="PANTHER" id="PTHR34614">
    <property type="match status" value="1"/>
</dbReference>
<gene>
    <name evidence="2" type="ordered locus">TOL2_C26550</name>
</gene>
<name>K0N9Y2_DESTT</name>
<keyword evidence="3" id="KW-1185">Reference proteome</keyword>
<sequence>MLDIKRLDHFGLLAGTIKDLNLIELIDSHFKYDDQESISTGEAITGMIINGLGFTQLPMTLTPKFFETKPLDILFRDGVQASHFNRFKLGRSLDEVHGYGIEALFSEIAVNVCGKEGVKMNYSHLDTSSFSLTGEHLPDSDEHEIRITR</sequence>
<evidence type="ECO:0000259" key="1">
    <source>
        <dbReference type="Pfam" id="PF14104"/>
    </source>
</evidence>
<dbReference type="KEGG" id="dto:TOL2_C26550"/>
<dbReference type="EMBL" id="FO203503">
    <property type="protein sequence ID" value="CCK80814.1"/>
    <property type="molecule type" value="Genomic_DNA"/>
</dbReference>
<dbReference type="InterPro" id="IPR025457">
    <property type="entry name" value="DUF4277"/>
</dbReference>
<evidence type="ECO:0000313" key="2">
    <source>
        <dbReference type="EMBL" id="CCK80814.1"/>
    </source>
</evidence>
<dbReference type="HOGENOM" id="CLU_034349_2_2_7"/>
<dbReference type="STRING" id="651182.TOL2_C26550"/>
<evidence type="ECO:0000313" key="3">
    <source>
        <dbReference type="Proteomes" id="UP000007347"/>
    </source>
</evidence>
<dbReference type="PANTHER" id="PTHR34614:SF2">
    <property type="entry name" value="TRANSPOSASE IS4-LIKE DOMAIN-CONTAINING PROTEIN"/>
    <property type="match status" value="1"/>
</dbReference>